<dbReference type="PANTHER" id="PTHR47314:SF1">
    <property type="entry name" value="MALTOSE_MALTODEXTRIN TRANSPORT SYSTEM PERMEASE PROTEIN MALF"/>
    <property type="match status" value="1"/>
</dbReference>
<feature type="transmembrane region" description="Helical" evidence="9">
    <location>
        <begin position="678"/>
        <end position="699"/>
    </location>
</feature>
<feature type="transmembrane region" description="Helical" evidence="9">
    <location>
        <begin position="570"/>
        <end position="591"/>
    </location>
</feature>
<comment type="caution">
    <text evidence="12">The sequence shown here is derived from an EMBL/GenBank/DDBJ whole genome shotgun (WGS) entry which is preliminary data.</text>
</comment>
<accession>A0AA43XGY4</accession>
<evidence type="ECO:0000256" key="7">
    <source>
        <dbReference type="ARBA" id="ARBA00022989"/>
    </source>
</evidence>
<reference evidence="12 13" key="1">
    <citation type="submission" date="2019-04" db="EMBL/GenBank/DDBJ databases">
        <title>Isachenkonia alkalipeptolytica gen. nov. sp. nov. a new anaerobic, alkiliphilic organothrophic bacterium capable to reduce synthesized ferrihydrite isolated from a soda lake.</title>
        <authorList>
            <person name="Toshchakov S.V."/>
            <person name="Zavarzina D.G."/>
            <person name="Zhilina T.N."/>
            <person name="Kostrikina N.A."/>
            <person name="Kublanov I.V."/>
        </authorList>
    </citation>
    <scope>NUCLEOTIDE SEQUENCE [LARGE SCALE GENOMIC DNA]</scope>
    <source>
        <strain evidence="12 13">Z-1701</strain>
    </source>
</reference>
<evidence type="ECO:0000256" key="5">
    <source>
        <dbReference type="ARBA" id="ARBA00022597"/>
    </source>
</evidence>
<comment type="subcellular location">
    <subcellularLocation>
        <location evidence="1 9">Cell membrane</location>
        <topology evidence="1 9">Multi-pass membrane protein</topology>
    </subcellularLocation>
</comment>
<keyword evidence="8 9" id="KW-0472">Membrane</keyword>
<evidence type="ECO:0000313" key="13">
    <source>
        <dbReference type="Proteomes" id="UP000449710"/>
    </source>
</evidence>
<feature type="transmembrane region" description="Helical" evidence="9">
    <location>
        <begin position="483"/>
        <end position="503"/>
    </location>
</feature>
<evidence type="ECO:0000256" key="9">
    <source>
        <dbReference type="RuleBase" id="RU363032"/>
    </source>
</evidence>
<dbReference type="Proteomes" id="UP000449710">
    <property type="component" value="Unassembled WGS sequence"/>
</dbReference>
<dbReference type="EMBL" id="SUMG01000001">
    <property type="protein sequence ID" value="NBG86883.1"/>
    <property type="molecule type" value="Genomic_DNA"/>
</dbReference>
<evidence type="ECO:0000256" key="10">
    <source>
        <dbReference type="SAM" id="Coils"/>
    </source>
</evidence>
<feature type="transmembrane region" description="Helical" evidence="9">
    <location>
        <begin position="515"/>
        <end position="536"/>
    </location>
</feature>
<gene>
    <name evidence="12" type="ORF">ISALK_00070</name>
</gene>
<proteinExistence type="inferred from homology"/>
<dbReference type="GO" id="GO:0015423">
    <property type="term" value="F:ABC-type maltose transporter activity"/>
    <property type="evidence" value="ECO:0007669"/>
    <property type="project" value="TreeGrafter"/>
</dbReference>
<dbReference type="GO" id="GO:1990060">
    <property type="term" value="C:maltose transport complex"/>
    <property type="evidence" value="ECO:0007669"/>
    <property type="project" value="TreeGrafter"/>
</dbReference>
<feature type="domain" description="ABC transmembrane type-1" evidence="11">
    <location>
        <begin position="477"/>
        <end position="697"/>
    </location>
</feature>
<dbReference type="PROSITE" id="PS50928">
    <property type="entry name" value="ABC_TM1"/>
    <property type="match status" value="1"/>
</dbReference>
<keyword evidence="6 9" id="KW-0812">Transmembrane</keyword>
<keyword evidence="13" id="KW-1185">Reference proteome</keyword>
<dbReference type="SUPFAM" id="SSF161098">
    <property type="entry name" value="MetI-like"/>
    <property type="match status" value="1"/>
</dbReference>
<keyword evidence="7 9" id="KW-1133">Transmembrane helix</keyword>
<sequence length="710" mass="82045">MWESVKNGKGGSPLRKYNRYLVDEIGNTYGRKNQYLLEIASLQEEMEGVSKEEKKALKSKVQELIKNKKEHSYHKAYEAYEQEKKLFWKKLKEQSKVYEKTLGKETSWNLRRFKVKEFKAKKKEEFFKKYVELAYEADYYYEEAKLEQKYYPEIIATYTEKLKDLQQAKEQRLELSNEEEAEAKKRFSEYKQEKKEELQRNIESLKQKRKEKLISDKALKNGKKELKHRYKKALTLKALESPKKENQELIRTLRHELKERPKQMVKTLNADIADKRRKIPIEVEKTRPIIAYSTFFLPGLGQLLNKQFVKAGLFLLASFFIYFAAIPYALGYGNYQGDGISGLITLAEGAPRVYTSMMFLIEGILAIFLLLIAFAFYGISVKDIKSVEEKSIRGIRPKNWFETLENIKQDGFPYMVSFPALFVILFIVVVPVITTLMLSFTNMDPQNQSKFSWIGLDNYRLLITGEGLAGSVFWQILGWTLVWTFVATTFAIVIGFVLALITNHDRIVGKKFFRTIYLLPWAVPAFITILFFSIMFSPNGALTDIISNVFGERIVVKHSTNLTRLTLIGLQGWLGSAYIFLLTTGVLQAIPADLYEAAEIDGATIWQKTRRITMPIVLFQTAPLLITQYTFNFNNFSIIYLFHGGGPFNPSRYGNLAGGTDILVSYIYKLTMVNQYQAISAAIILFVSLGVMFFAYLGFRNSKAFKEERL</sequence>
<name>A0AA43XGY4_9CLOT</name>
<evidence type="ECO:0000256" key="6">
    <source>
        <dbReference type="ARBA" id="ARBA00022692"/>
    </source>
</evidence>
<dbReference type="SUPFAM" id="SSF160964">
    <property type="entry name" value="MalF N-terminal region-like"/>
    <property type="match status" value="1"/>
</dbReference>
<dbReference type="GO" id="GO:0042956">
    <property type="term" value="P:maltodextrin transmembrane transport"/>
    <property type="evidence" value="ECO:0007669"/>
    <property type="project" value="TreeGrafter"/>
</dbReference>
<evidence type="ECO:0000256" key="1">
    <source>
        <dbReference type="ARBA" id="ARBA00004651"/>
    </source>
</evidence>
<evidence type="ECO:0000259" key="11">
    <source>
        <dbReference type="PROSITE" id="PS50928"/>
    </source>
</evidence>
<feature type="transmembrane region" description="Helical" evidence="9">
    <location>
        <begin position="353"/>
        <end position="379"/>
    </location>
</feature>
<comment type="similarity">
    <text evidence="2">Belongs to the binding-protein-dependent transport system permease family. MalFG subfamily.</text>
</comment>
<evidence type="ECO:0000256" key="3">
    <source>
        <dbReference type="ARBA" id="ARBA00022448"/>
    </source>
</evidence>
<dbReference type="Gene3D" id="1.10.3720.10">
    <property type="entry name" value="MetI-like"/>
    <property type="match status" value="1"/>
</dbReference>
<dbReference type="InterPro" id="IPR000515">
    <property type="entry name" value="MetI-like"/>
</dbReference>
<dbReference type="InterPro" id="IPR035906">
    <property type="entry name" value="MetI-like_sf"/>
</dbReference>
<feature type="coiled-coil region" evidence="10">
    <location>
        <begin position="155"/>
        <end position="215"/>
    </location>
</feature>
<feature type="transmembrane region" description="Helical" evidence="9">
    <location>
        <begin position="612"/>
        <end position="631"/>
    </location>
</feature>
<evidence type="ECO:0000256" key="8">
    <source>
        <dbReference type="ARBA" id="ARBA00023136"/>
    </source>
</evidence>
<dbReference type="CDD" id="cd06261">
    <property type="entry name" value="TM_PBP2"/>
    <property type="match status" value="1"/>
</dbReference>
<keyword evidence="3 9" id="KW-0813">Transport</keyword>
<feature type="transmembrane region" description="Helical" evidence="9">
    <location>
        <begin position="414"/>
        <end position="438"/>
    </location>
</feature>
<dbReference type="PANTHER" id="PTHR47314">
    <property type="entry name" value="MALTOSE/MALTODEXTRIN TRANSPORT SYSTEM PERMEASE PROTEIN MALF"/>
    <property type="match status" value="1"/>
</dbReference>
<evidence type="ECO:0000256" key="2">
    <source>
        <dbReference type="ARBA" id="ARBA00009047"/>
    </source>
</evidence>
<keyword evidence="5" id="KW-0762">Sugar transport</keyword>
<evidence type="ECO:0000256" key="4">
    <source>
        <dbReference type="ARBA" id="ARBA00022475"/>
    </source>
</evidence>
<dbReference type="AlphaFoldDB" id="A0AA43XGY4"/>
<protein>
    <submittedName>
        <fullName evidence="12">ABC transporter permease subunit</fullName>
    </submittedName>
</protein>
<keyword evidence="4" id="KW-1003">Cell membrane</keyword>
<organism evidence="12 13">
    <name type="scientific">Isachenkonia alkalipeptolytica</name>
    <dbReference type="NCBI Taxonomy" id="2565777"/>
    <lineage>
        <taxon>Bacteria</taxon>
        <taxon>Bacillati</taxon>
        <taxon>Bacillota</taxon>
        <taxon>Clostridia</taxon>
        <taxon>Eubacteriales</taxon>
        <taxon>Clostridiaceae</taxon>
        <taxon>Isachenkonia</taxon>
    </lineage>
</organism>
<keyword evidence="10" id="KW-0175">Coiled coil</keyword>
<dbReference type="Pfam" id="PF00528">
    <property type="entry name" value="BPD_transp_1"/>
    <property type="match status" value="1"/>
</dbReference>
<evidence type="ECO:0000313" key="12">
    <source>
        <dbReference type="EMBL" id="NBG86883.1"/>
    </source>
</evidence>
<feature type="transmembrane region" description="Helical" evidence="9">
    <location>
        <begin position="311"/>
        <end position="332"/>
    </location>
</feature>
<feature type="coiled-coil region" evidence="10">
    <location>
        <begin position="32"/>
        <end position="59"/>
    </location>
</feature>